<dbReference type="RefSeq" id="WP_302707568.1">
    <property type="nucleotide sequence ID" value="NZ_JAULSC010000007.1"/>
</dbReference>
<reference evidence="2" key="1">
    <citation type="submission" date="2023-06" db="EMBL/GenBank/DDBJ databases">
        <title>Genome sequence of Nocardioides sp. SOB44.</title>
        <authorList>
            <person name="Zhang G."/>
        </authorList>
    </citation>
    <scope>NUCLEOTIDE SEQUENCE</scope>
    <source>
        <strain evidence="2">SOB44</strain>
    </source>
</reference>
<feature type="domain" description="Cupin type-2" evidence="1">
    <location>
        <begin position="49"/>
        <end position="100"/>
    </location>
</feature>
<evidence type="ECO:0000313" key="3">
    <source>
        <dbReference type="Proteomes" id="UP001168363"/>
    </source>
</evidence>
<dbReference type="EMBL" id="JAULSC010000007">
    <property type="protein sequence ID" value="MDO3395914.1"/>
    <property type="molecule type" value="Genomic_DNA"/>
</dbReference>
<dbReference type="PANTHER" id="PTHR36440:SF1">
    <property type="entry name" value="PUTATIVE (AFU_ORTHOLOGUE AFUA_8G07350)-RELATED"/>
    <property type="match status" value="1"/>
</dbReference>
<dbReference type="InterPro" id="IPR011051">
    <property type="entry name" value="RmlC_Cupin_sf"/>
</dbReference>
<evidence type="ECO:0000259" key="1">
    <source>
        <dbReference type="Pfam" id="PF07883"/>
    </source>
</evidence>
<evidence type="ECO:0000313" key="2">
    <source>
        <dbReference type="EMBL" id="MDO3395914.1"/>
    </source>
</evidence>
<comment type="caution">
    <text evidence="2">The sequence shown here is derived from an EMBL/GenBank/DDBJ whole genome shotgun (WGS) entry which is preliminary data.</text>
</comment>
<accession>A0ABT8TPP3</accession>
<gene>
    <name evidence="2" type="ORF">QWJ41_09315</name>
</gene>
<name>A0ABT8TPP3_9ACTN</name>
<dbReference type="Pfam" id="PF07883">
    <property type="entry name" value="Cupin_2"/>
    <property type="match status" value="1"/>
</dbReference>
<organism evidence="2 3">
    <name type="scientific">Nocardioides cremeus</name>
    <dbReference type="NCBI Taxonomy" id="3058044"/>
    <lineage>
        <taxon>Bacteria</taxon>
        <taxon>Bacillati</taxon>
        <taxon>Actinomycetota</taxon>
        <taxon>Actinomycetes</taxon>
        <taxon>Propionibacteriales</taxon>
        <taxon>Nocardioidaceae</taxon>
        <taxon>Nocardioides</taxon>
    </lineage>
</organism>
<proteinExistence type="predicted"/>
<dbReference type="InterPro" id="IPR014710">
    <property type="entry name" value="RmlC-like_jellyroll"/>
</dbReference>
<dbReference type="PANTHER" id="PTHR36440">
    <property type="entry name" value="PUTATIVE (AFU_ORTHOLOGUE AFUA_8G07350)-RELATED"/>
    <property type="match status" value="1"/>
</dbReference>
<dbReference type="InterPro" id="IPR013096">
    <property type="entry name" value="Cupin_2"/>
</dbReference>
<dbReference type="Proteomes" id="UP001168363">
    <property type="component" value="Unassembled WGS sequence"/>
</dbReference>
<sequence length="161" mass="17403">MTLQTPSILGPTEGEHWHFLNGLMSIKADGAQTDGAMTALVFEGRRGFGPPLHSHDIEEELFHVLEGEIRFTTGDISEVVGEGGTVFLPKQRPHQFQVLSATAKMFQVTTPAQFGDFVRKLGTPAESATVPEPTEVDGARVAEICAQFQIQVLGPPPPPLD</sequence>
<keyword evidence="3" id="KW-1185">Reference proteome</keyword>
<protein>
    <submittedName>
        <fullName evidence="2">Cupin domain-containing protein</fullName>
    </submittedName>
</protein>
<dbReference type="Gene3D" id="2.60.120.10">
    <property type="entry name" value="Jelly Rolls"/>
    <property type="match status" value="1"/>
</dbReference>
<dbReference type="InterPro" id="IPR053146">
    <property type="entry name" value="QDO-like"/>
</dbReference>
<dbReference type="SUPFAM" id="SSF51182">
    <property type="entry name" value="RmlC-like cupins"/>
    <property type="match status" value="1"/>
</dbReference>